<evidence type="ECO:0000313" key="3">
    <source>
        <dbReference type="EMBL" id="TDY64188.1"/>
    </source>
</evidence>
<proteinExistence type="predicted"/>
<dbReference type="Gene3D" id="2.60.120.380">
    <property type="match status" value="1"/>
</dbReference>
<sequence>MKNTTFVVSLLFATHLIYSQETIPASGGEAIGSGGSSSYSVGQLVYTSNTGSGTITQGVQQSVELFTLSNPEVTTVNLTAVTYPNPTSDYVVLAISDANLTDLSYSLYDLQGKEITKGQATQSNMQIEMQHLAIGTYVLKVNQNNQELKTFKIIKK</sequence>
<dbReference type="Pfam" id="PF18962">
    <property type="entry name" value="Por_Secre_tail"/>
    <property type="match status" value="1"/>
</dbReference>
<keyword evidence="4" id="KW-1185">Reference proteome</keyword>
<comment type="caution">
    <text evidence="3">The sequence shown here is derived from an EMBL/GenBank/DDBJ whole genome shotgun (WGS) entry which is preliminary data.</text>
</comment>
<evidence type="ECO:0000259" key="2">
    <source>
        <dbReference type="Pfam" id="PF18962"/>
    </source>
</evidence>
<evidence type="ECO:0000313" key="4">
    <source>
        <dbReference type="Proteomes" id="UP000294824"/>
    </source>
</evidence>
<dbReference type="RefSeq" id="WP_133966460.1">
    <property type="nucleotide sequence ID" value="NZ_SORL01000007.1"/>
</dbReference>
<name>A0A4R8MGP9_9FLAO</name>
<dbReference type="AlphaFoldDB" id="A0A4R8MGP9"/>
<organism evidence="3 4">
    <name type="scientific">Algibacter lectus</name>
    <dbReference type="NCBI Taxonomy" id="221126"/>
    <lineage>
        <taxon>Bacteria</taxon>
        <taxon>Pseudomonadati</taxon>
        <taxon>Bacteroidota</taxon>
        <taxon>Flavobacteriia</taxon>
        <taxon>Flavobacteriales</taxon>
        <taxon>Flavobacteriaceae</taxon>
        <taxon>Algibacter</taxon>
    </lineage>
</organism>
<evidence type="ECO:0000256" key="1">
    <source>
        <dbReference type="ARBA" id="ARBA00022729"/>
    </source>
</evidence>
<gene>
    <name evidence="3" type="ORF">DFQ06_1091</name>
</gene>
<feature type="domain" description="Secretion system C-terminal sorting" evidence="2">
    <location>
        <begin position="83"/>
        <end position="151"/>
    </location>
</feature>
<dbReference type="NCBIfam" id="TIGR04183">
    <property type="entry name" value="Por_Secre_tail"/>
    <property type="match status" value="1"/>
</dbReference>
<dbReference type="InterPro" id="IPR026444">
    <property type="entry name" value="Secre_tail"/>
</dbReference>
<protein>
    <submittedName>
        <fullName evidence="3">Putative secreted protein (Por secretion system target)</fullName>
    </submittedName>
</protein>
<accession>A0A4R8MGP9</accession>
<reference evidence="3 4" key="1">
    <citation type="submission" date="2019-03" db="EMBL/GenBank/DDBJ databases">
        <title>Genomic Encyclopedia of Type Strains, Phase III (KMG-III): the genomes of soil and plant-associated and newly described type strains.</title>
        <authorList>
            <person name="Whitman W."/>
        </authorList>
    </citation>
    <scope>NUCLEOTIDE SEQUENCE [LARGE SCALE GENOMIC DNA]</scope>
    <source>
        <strain evidence="3 4">CECT 8301</strain>
    </source>
</reference>
<dbReference type="EMBL" id="SORL01000007">
    <property type="protein sequence ID" value="TDY64188.1"/>
    <property type="molecule type" value="Genomic_DNA"/>
</dbReference>
<keyword evidence="1" id="KW-0732">Signal</keyword>
<dbReference type="Proteomes" id="UP000294824">
    <property type="component" value="Unassembled WGS sequence"/>
</dbReference>